<feature type="signal peptide" evidence="8">
    <location>
        <begin position="1"/>
        <end position="32"/>
    </location>
</feature>
<evidence type="ECO:0000256" key="4">
    <source>
        <dbReference type="ARBA" id="ARBA00022692"/>
    </source>
</evidence>
<dbReference type="PROSITE" id="PS52016">
    <property type="entry name" value="TONB_DEPENDENT_REC_3"/>
    <property type="match status" value="1"/>
</dbReference>
<evidence type="ECO:0000256" key="6">
    <source>
        <dbReference type="ARBA" id="ARBA00023237"/>
    </source>
</evidence>
<evidence type="ECO:0000256" key="2">
    <source>
        <dbReference type="ARBA" id="ARBA00022448"/>
    </source>
</evidence>
<feature type="chain" id="PRO_5022093054" description="TonB-dependent receptor plug domain-containing protein" evidence="8">
    <location>
        <begin position="33"/>
        <end position="699"/>
    </location>
</feature>
<proteinExistence type="inferred from homology"/>
<organism evidence="10 11">
    <name type="scientific">Segetibacter aerophilus</name>
    <dbReference type="NCBI Taxonomy" id="670293"/>
    <lineage>
        <taxon>Bacteria</taxon>
        <taxon>Pseudomonadati</taxon>
        <taxon>Bacteroidota</taxon>
        <taxon>Chitinophagia</taxon>
        <taxon>Chitinophagales</taxon>
        <taxon>Chitinophagaceae</taxon>
        <taxon>Segetibacter</taxon>
    </lineage>
</organism>
<dbReference type="EMBL" id="BJYT01000009">
    <property type="protein sequence ID" value="GEO10221.1"/>
    <property type="molecule type" value="Genomic_DNA"/>
</dbReference>
<sequence length="699" mass="76847">MMDYTIKMTCATDAAKKSLVYVLALLPFLLQAQTNDTIKENNLQEVVVKAYEQNRRLKEIPAAINYVGPSTLARFGPSSIVQAINSTPGIRMEERSPGSYRMNIRGSSLRSPFGVRNVKIYFNDIPITDPGGITYLNQLGYYNIHSLTAIKGPGSSLYGAGTGGVLLIESLRDAEQAGIEAEYTAGSYNMQNMHAAVTTASETMTSKLGIQHQESNGFRDHSAMKRDVFSWNGQFNLGENKQLKTTFLYGNLFYETPGALTQAEYDLNPKAARPAAGAFPSAAGAQAAIMQKQVIAGASYSQQLLSKLLNTTVLYGMFTDFRNPAIQNYGHNSEPHFGGRTVFKFTDSFTRSALHIDLGAELQQGFTTVSIYKNALGRADSLRTFDEIANRQGLVFTQAVFDTKDWTITASASLNFLQVNYERFSPASSGKQKRTFSNQVAPRFAVLKKFNQVNVYTSIARGFSPPTTAELIPTGGAANLDLNAEQGTNYDLGIKGTIAHKLTIDVNAFIFSLDNAIVQRRTAGGGDFYINSGKTNQRGIETSINYPLLQSLSFVDRSNLWFSHTWHDFHYKEFKQLNNDFSGNRMPAEAPHTIAAGFDLMAKNGILASANYYFSDKIALNDANSAYANAYHLLGLKLGYQTNFSQKLQMRISGGVDNLLDQKYSLGNDANGFGGRYYNAAAGRNYYASLAIQFAGNRK</sequence>
<dbReference type="AlphaFoldDB" id="A0A512BE37"/>
<keyword evidence="5 7" id="KW-0472">Membrane</keyword>
<keyword evidence="8" id="KW-0732">Signal</keyword>
<evidence type="ECO:0000256" key="5">
    <source>
        <dbReference type="ARBA" id="ARBA00023136"/>
    </source>
</evidence>
<reference evidence="10 11" key="1">
    <citation type="submission" date="2019-07" db="EMBL/GenBank/DDBJ databases">
        <title>Whole genome shotgun sequence of Segetibacter aerophilus NBRC 106135.</title>
        <authorList>
            <person name="Hosoyama A."/>
            <person name="Uohara A."/>
            <person name="Ohji S."/>
            <person name="Ichikawa N."/>
        </authorList>
    </citation>
    <scope>NUCLEOTIDE SEQUENCE [LARGE SCALE GENOMIC DNA]</scope>
    <source>
        <strain evidence="10 11">NBRC 106135</strain>
    </source>
</reference>
<comment type="similarity">
    <text evidence="7">Belongs to the TonB-dependent receptor family.</text>
</comment>
<protein>
    <recommendedName>
        <fullName evidence="9">TonB-dependent receptor plug domain-containing protein</fullName>
    </recommendedName>
</protein>
<keyword evidence="4 7" id="KW-0812">Transmembrane</keyword>
<name>A0A512BE37_9BACT</name>
<feature type="domain" description="TonB-dependent receptor plug" evidence="9">
    <location>
        <begin position="57"/>
        <end position="164"/>
    </location>
</feature>
<evidence type="ECO:0000256" key="1">
    <source>
        <dbReference type="ARBA" id="ARBA00004571"/>
    </source>
</evidence>
<keyword evidence="6 7" id="KW-0998">Cell outer membrane</keyword>
<keyword evidence="3 7" id="KW-1134">Transmembrane beta strand</keyword>
<evidence type="ECO:0000259" key="9">
    <source>
        <dbReference type="Pfam" id="PF07715"/>
    </source>
</evidence>
<dbReference type="GO" id="GO:0044718">
    <property type="term" value="P:siderophore transmembrane transport"/>
    <property type="evidence" value="ECO:0007669"/>
    <property type="project" value="TreeGrafter"/>
</dbReference>
<dbReference type="GO" id="GO:0009279">
    <property type="term" value="C:cell outer membrane"/>
    <property type="evidence" value="ECO:0007669"/>
    <property type="project" value="UniProtKB-SubCell"/>
</dbReference>
<evidence type="ECO:0000313" key="10">
    <source>
        <dbReference type="EMBL" id="GEO10221.1"/>
    </source>
</evidence>
<dbReference type="InterPro" id="IPR012910">
    <property type="entry name" value="Plug_dom"/>
</dbReference>
<dbReference type="PANTHER" id="PTHR30069:SF28">
    <property type="entry name" value="TONB-DEPENDENT RECEPTOR YNCD-RELATED"/>
    <property type="match status" value="1"/>
</dbReference>
<dbReference type="Gene3D" id="2.40.170.20">
    <property type="entry name" value="TonB-dependent receptor, beta-barrel domain"/>
    <property type="match status" value="1"/>
</dbReference>
<evidence type="ECO:0000256" key="7">
    <source>
        <dbReference type="PROSITE-ProRule" id="PRU01360"/>
    </source>
</evidence>
<dbReference type="RefSeq" id="WP_147204326.1">
    <property type="nucleotide sequence ID" value="NZ_BJYT01000009.1"/>
</dbReference>
<comment type="caution">
    <text evidence="10">The sequence shown here is derived from an EMBL/GenBank/DDBJ whole genome shotgun (WGS) entry which is preliminary data.</text>
</comment>
<gene>
    <name evidence="10" type="ORF">SAE01_27170</name>
</gene>
<accession>A0A512BE37</accession>
<dbReference type="Pfam" id="PF07715">
    <property type="entry name" value="Plug"/>
    <property type="match status" value="1"/>
</dbReference>
<dbReference type="InterPro" id="IPR039426">
    <property type="entry name" value="TonB-dep_rcpt-like"/>
</dbReference>
<dbReference type="PANTHER" id="PTHR30069">
    <property type="entry name" value="TONB-DEPENDENT OUTER MEMBRANE RECEPTOR"/>
    <property type="match status" value="1"/>
</dbReference>
<dbReference type="InterPro" id="IPR036942">
    <property type="entry name" value="Beta-barrel_TonB_sf"/>
</dbReference>
<evidence type="ECO:0000256" key="3">
    <source>
        <dbReference type="ARBA" id="ARBA00022452"/>
    </source>
</evidence>
<dbReference type="OrthoDB" id="9782587at2"/>
<evidence type="ECO:0000313" key="11">
    <source>
        <dbReference type="Proteomes" id="UP000321513"/>
    </source>
</evidence>
<dbReference type="Proteomes" id="UP000321513">
    <property type="component" value="Unassembled WGS sequence"/>
</dbReference>
<evidence type="ECO:0000256" key="8">
    <source>
        <dbReference type="SAM" id="SignalP"/>
    </source>
</evidence>
<comment type="subcellular location">
    <subcellularLocation>
        <location evidence="1 7">Cell outer membrane</location>
        <topology evidence="1 7">Multi-pass membrane protein</topology>
    </subcellularLocation>
</comment>
<keyword evidence="2 7" id="KW-0813">Transport</keyword>
<dbReference type="SUPFAM" id="SSF56935">
    <property type="entry name" value="Porins"/>
    <property type="match status" value="1"/>
</dbReference>
<keyword evidence="11" id="KW-1185">Reference proteome</keyword>
<dbReference type="Gene3D" id="2.170.130.10">
    <property type="entry name" value="TonB-dependent receptor, plug domain"/>
    <property type="match status" value="1"/>
</dbReference>
<dbReference type="InterPro" id="IPR037066">
    <property type="entry name" value="Plug_dom_sf"/>
</dbReference>
<dbReference type="GO" id="GO:0015344">
    <property type="term" value="F:siderophore uptake transmembrane transporter activity"/>
    <property type="evidence" value="ECO:0007669"/>
    <property type="project" value="TreeGrafter"/>
</dbReference>